<evidence type="ECO:0000313" key="5">
    <source>
        <dbReference type="Proteomes" id="UP000028999"/>
    </source>
</evidence>
<keyword evidence="1" id="KW-0227">DNA damage</keyword>
<dbReference type="InterPro" id="IPR049163">
    <property type="entry name" value="Pif1-like_2B_dom"/>
</dbReference>
<feature type="domain" description="DNA helicase Pif1-like DEAD-box helicase" evidence="2">
    <location>
        <begin position="126"/>
        <end position="339"/>
    </location>
</feature>
<dbReference type="PANTHER" id="PTHR10492">
    <property type="match status" value="1"/>
</dbReference>
<keyword evidence="1" id="KW-0233">DNA recombination</keyword>
<keyword evidence="1" id="KW-0547">Nucleotide-binding</keyword>
<dbReference type="CDD" id="cd18809">
    <property type="entry name" value="SF1_C_RecD"/>
    <property type="match status" value="1"/>
</dbReference>
<keyword evidence="1" id="KW-0067">ATP-binding</keyword>
<dbReference type="InterPro" id="IPR010285">
    <property type="entry name" value="DNA_helicase_pif1-like_DEAD"/>
</dbReference>
<dbReference type="GO" id="GO:0000723">
    <property type="term" value="P:telomere maintenance"/>
    <property type="evidence" value="ECO:0007669"/>
    <property type="project" value="InterPro"/>
</dbReference>
<comment type="similarity">
    <text evidence="1">Belongs to the helicase family.</text>
</comment>
<dbReference type="PANTHER" id="PTHR10492:SF90">
    <property type="entry name" value="ATP-DEPENDENT DNA HELICASE"/>
    <property type="match status" value="1"/>
</dbReference>
<comment type="cofactor">
    <cofactor evidence="1">
        <name>Mg(2+)</name>
        <dbReference type="ChEBI" id="CHEBI:18420"/>
    </cofactor>
</comment>
<dbReference type="AlphaFoldDB" id="A0A078HI08"/>
<keyword evidence="5" id="KW-1185">Reference proteome</keyword>
<dbReference type="Pfam" id="PF21530">
    <property type="entry name" value="Pif1_2B_dom"/>
    <property type="match status" value="1"/>
</dbReference>
<evidence type="ECO:0000313" key="4">
    <source>
        <dbReference type="EMBL" id="CDY38050.1"/>
    </source>
</evidence>
<dbReference type="Proteomes" id="UP000028999">
    <property type="component" value="Unassembled WGS sequence"/>
</dbReference>
<dbReference type="Gene3D" id="3.40.50.300">
    <property type="entry name" value="P-loop containing nucleotide triphosphate hydrolases"/>
    <property type="match status" value="1"/>
</dbReference>
<dbReference type="FunFam" id="3.40.50.300:FF:002884">
    <property type="entry name" value="ATP-dependent DNA helicase"/>
    <property type="match status" value="1"/>
</dbReference>
<keyword evidence="1" id="KW-0378">Hydrolase</keyword>
<dbReference type="InterPro" id="IPR027417">
    <property type="entry name" value="P-loop_NTPase"/>
</dbReference>
<evidence type="ECO:0000259" key="3">
    <source>
        <dbReference type="Pfam" id="PF21530"/>
    </source>
</evidence>
<feature type="domain" description="DNA helicase Pif1-like 2B" evidence="3">
    <location>
        <begin position="457"/>
        <end position="503"/>
    </location>
</feature>
<accession>A0A078HI08</accession>
<gene>
    <name evidence="4" type="primary">BnaCnng09110D</name>
    <name evidence="4" type="ORF">GSBRNA2T00065120001</name>
</gene>
<dbReference type="PaxDb" id="3708-A0A078HI08"/>
<name>A0A078HI08_BRANA</name>
<dbReference type="Gramene" id="CDY38050">
    <property type="protein sequence ID" value="CDY38050"/>
    <property type="gene ID" value="GSBRNA2T00065120001"/>
</dbReference>
<dbReference type="STRING" id="3708.A0A078HI08"/>
<evidence type="ECO:0000259" key="2">
    <source>
        <dbReference type="Pfam" id="PF05970"/>
    </source>
</evidence>
<dbReference type="EC" id="5.6.2.3" evidence="1"/>
<proteinExistence type="inferred from homology"/>
<dbReference type="SUPFAM" id="SSF52540">
    <property type="entry name" value="P-loop containing nucleoside triphosphate hydrolases"/>
    <property type="match status" value="2"/>
</dbReference>
<protein>
    <recommendedName>
        <fullName evidence="1">ATP-dependent DNA helicase</fullName>
        <ecNumber evidence="1">5.6.2.3</ecNumber>
    </recommendedName>
</protein>
<evidence type="ECO:0000256" key="1">
    <source>
        <dbReference type="RuleBase" id="RU363044"/>
    </source>
</evidence>
<organism evidence="4 5">
    <name type="scientific">Brassica napus</name>
    <name type="common">Rape</name>
    <dbReference type="NCBI Taxonomy" id="3708"/>
    <lineage>
        <taxon>Eukaryota</taxon>
        <taxon>Viridiplantae</taxon>
        <taxon>Streptophyta</taxon>
        <taxon>Embryophyta</taxon>
        <taxon>Tracheophyta</taxon>
        <taxon>Spermatophyta</taxon>
        <taxon>Magnoliopsida</taxon>
        <taxon>eudicotyledons</taxon>
        <taxon>Gunneridae</taxon>
        <taxon>Pentapetalae</taxon>
        <taxon>rosids</taxon>
        <taxon>malvids</taxon>
        <taxon>Brassicales</taxon>
        <taxon>Brassicaceae</taxon>
        <taxon>Brassiceae</taxon>
        <taxon>Brassica</taxon>
    </lineage>
</organism>
<dbReference type="Pfam" id="PF05970">
    <property type="entry name" value="PIF1"/>
    <property type="match status" value="1"/>
</dbReference>
<sequence length="621" mass="70649">MDESSQWASAWQLRELFVVLLIYCEVNDPLKLWMHCWKSLGEDILHMQRRRLEFESLNLTDEEVQQYVLLELQKLLNDHDKSLADFPDMPLPEKNTLSNVKNSMIQEEKNYNADEENKTHSELFSKLNSEQLSVYEAVMDSVINCKGKLFFLYGPGGTGKTYVYRTLISKLRSEKRIVLPVASSGIAATLMPGGRTAHSRFKIPIDIHENSMCEIKVNTNLAELIQEASLIIWDEAPMAHRFTFEALDRTLKDIMSNVDPTASDKPFGGKTVLLGGDFRQVLPVIPQGSRQDTVLASLNRSFVWDNCNIAILSKNMRVNQEEKEFAEWILKVGNGEAKAAPSSQQEILDLDNIEIDRSLLLSKREKPLEQVQQATFPDLQSSFKDRDYLRVRAILTPRNETVDEINDFFLSKISGDIKQYLSADTIANGENKKNLSSDTNEKGEKDQVGVNLLYTTEYLNELKCSGLPNHRLDLKNNVPVILLRNINQKQGLCNGTRMMITRLGERVLEAEILIGKNIGKQILIPRINMTTSDTNCPYQMRRRQFPVRLCYGMTINKSQGQSLENVGIYLPKPVFSHGQLYVALSRVTSKKGLNIWSEGSTKGTTTTIKNVVYKEIFNNLR</sequence>
<dbReference type="GO" id="GO:0043139">
    <property type="term" value="F:5'-3' DNA helicase activity"/>
    <property type="evidence" value="ECO:0007669"/>
    <property type="project" value="UniProtKB-EC"/>
</dbReference>
<dbReference type="GO" id="GO:0006310">
    <property type="term" value="P:DNA recombination"/>
    <property type="evidence" value="ECO:0007669"/>
    <property type="project" value="UniProtKB-KW"/>
</dbReference>
<comment type="catalytic activity">
    <reaction evidence="1">
        <text>ATP + H2O = ADP + phosphate + H(+)</text>
        <dbReference type="Rhea" id="RHEA:13065"/>
        <dbReference type="ChEBI" id="CHEBI:15377"/>
        <dbReference type="ChEBI" id="CHEBI:15378"/>
        <dbReference type="ChEBI" id="CHEBI:30616"/>
        <dbReference type="ChEBI" id="CHEBI:43474"/>
        <dbReference type="ChEBI" id="CHEBI:456216"/>
        <dbReference type="EC" id="5.6.2.3"/>
    </reaction>
</comment>
<dbReference type="OMA" id="HENSMCE"/>
<reference evidence="4 5" key="1">
    <citation type="journal article" date="2014" name="Science">
        <title>Plant genetics. Early allopolyploid evolution in the post-Neolithic Brassica napus oilseed genome.</title>
        <authorList>
            <person name="Chalhoub B."/>
            <person name="Denoeud F."/>
            <person name="Liu S."/>
            <person name="Parkin I.A."/>
            <person name="Tang H."/>
            <person name="Wang X."/>
            <person name="Chiquet J."/>
            <person name="Belcram H."/>
            <person name="Tong C."/>
            <person name="Samans B."/>
            <person name="Correa M."/>
            <person name="Da Silva C."/>
            <person name="Just J."/>
            <person name="Falentin C."/>
            <person name="Koh C.S."/>
            <person name="Le Clainche I."/>
            <person name="Bernard M."/>
            <person name="Bento P."/>
            <person name="Noel B."/>
            <person name="Labadie K."/>
            <person name="Alberti A."/>
            <person name="Charles M."/>
            <person name="Arnaud D."/>
            <person name="Guo H."/>
            <person name="Daviaud C."/>
            <person name="Alamery S."/>
            <person name="Jabbari K."/>
            <person name="Zhao M."/>
            <person name="Edger P.P."/>
            <person name="Chelaifa H."/>
            <person name="Tack D."/>
            <person name="Lassalle G."/>
            <person name="Mestiri I."/>
            <person name="Schnel N."/>
            <person name="Le Paslier M.C."/>
            <person name="Fan G."/>
            <person name="Renault V."/>
            <person name="Bayer P.E."/>
            <person name="Golicz A.A."/>
            <person name="Manoli S."/>
            <person name="Lee T.H."/>
            <person name="Thi V.H."/>
            <person name="Chalabi S."/>
            <person name="Hu Q."/>
            <person name="Fan C."/>
            <person name="Tollenaere R."/>
            <person name="Lu Y."/>
            <person name="Battail C."/>
            <person name="Shen J."/>
            <person name="Sidebottom C.H."/>
            <person name="Wang X."/>
            <person name="Canaguier A."/>
            <person name="Chauveau A."/>
            <person name="Berard A."/>
            <person name="Deniot G."/>
            <person name="Guan M."/>
            <person name="Liu Z."/>
            <person name="Sun F."/>
            <person name="Lim Y.P."/>
            <person name="Lyons E."/>
            <person name="Town C.D."/>
            <person name="Bancroft I."/>
            <person name="Wang X."/>
            <person name="Meng J."/>
            <person name="Ma J."/>
            <person name="Pires J.C."/>
            <person name="King G.J."/>
            <person name="Brunel D."/>
            <person name="Delourme R."/>
            <person name="Renard M."/>
            <person name="Aury J.M."/>
            <person name="Adams K.L."/>
            <person name="Batley J."/>
            <person name="Snowdon R.J."/>
            <person name="Tost J."/>
            <person name="Edwards D."/>
            <person name="Zhou Y."/>
            <person name="Hua W."/>
            <person name="Sharpe A.G."/>
            <person name="Paterson A.H."/>
            <person name="Guan C."/>
            <person name="Wincker P."/>
        </authorList>
    </citation>
    <scope>NUCLEOTIDE SEQUENCE [LARGE SCALE GENOMIC DNA]</scope>
    <source>
        <strain evidence="5">cv. Darmor-bzh</strain>
    </source>
</reference>
<keyword evidence="1" id="KW-0234">DNA repair</keyword>
<dbReference type="GO" id="GO:0005524">
    <property type="term" value="F:ATP binding"/>
    <property type="evidence" value="ECO:0007669"/>
    <property type="project" value="UniProtKB-KW"/>
</dbReference>
<keyword evidence="1" id="KW-0347">Helicase</keyword>
<dbReference type="GO" id="GO:0016887">
    <property type="term" value="F:ATP hydrolysis activity"/>
    <property type="evidence" value="ECO:0007669"/>
    <property type="project" value="RHEA"/>
</dbReference>
<dbReference type="GO" id="GO:0006281">
    <property type="term" value="P:DNA repair"/>
    <property type="evidence" value="ECO:0007669"/>
    <property type="project" value="UniProtKB-KW"/>
</dbReference>
<dbReference type="EMBL" id="LK032414">
    <property type="protein sequence ID" value="CDY38050.1"/>
    <property type="molecule type" value="Genomic_DNA"/>
</dbReference>